<dbReference type="AlphaFoldDB" id="A0A8C5BSC8"/>
<dbReference type="Proteomes" id="UP000694546">
    <property type="component" value="Chromosome 10"/>
</dbReference>
<dbReference type="Pfam" id="PF08266">
    <property type="entry name" value="Cadherin_2"/>
    <property type="match status" value="1"/>
</dbReference>
<keyword evidence="1" id="KW-0325">Glycoprotein</keyword>
<proteinExistence type="predicted"/>
<accession>A0A8C5BSC8</accession>
<sequence length="63" mass="7198">MEQKGRHPWRQRRPIAYAVGFLLLLLCNVSAQIRYSITEEVKKETVVGNIAKDLGLDTNSLKE</sequence>
<evidence type="ECO:0000256" key="2">
    <source>
        <dbReference type="SAM" id="SignalP"/>
    </source>
</evidence>
<name>A0A8C5BSC8_GADMO</name>
<feature type="chain" id="PRO_5034436125" description="Cadherin N-terminal domain-containing protein" evidence="2">
    <location>
        <begin position="32"/>
        <end position="63"/>
    </location>
</feature>
<dbReference type="InterPro" id="IPR013164">
    <property type="entry name" value="Cadherin_N"/>
</dbReference>
<organism evidence="4 5">
    <name type="scientific">Gadus morhua</name>
    <name type="common">Atlantic cod</name>
    <dbReference type="NCBI Taxonomy" id="8049"/>
    <lineage>
        <taxon>Eukaryota</taxon>
        <taxon>Metazoa</taxon>
        <taxon>Chordata</taxon>
        <taxon>Craniata</taxon>
        <taxon>Vertebrata</taxon>
        <taxon>Euteleostomi</taxon>
        <taxon>Actinopterygii</taxon>
        <taxon>Neopterygii</taxon>
        <taxon>Teleostei</taxon>
        <taxon>Neoteleostei</taxon>
        <taxon>Acanthomorphata</taxon>
        <taxon>Zeiogadaria</taxon>
        <taxon>Gadariae</taxon>
        <taxon>Gadiformes</taxon>
        <taxon>Gadoidei</taxon>
        <taxon>Gadidae</taxon>
        <taxon>Gadus</taxon>
    </lineage>
</organism>
<dbReference type="Gene3D" id="2.60.40.60">
    <property type="entry name" value="Cadherins"/>
    <property type="match status" value="1"/>
</dbReference>
<protein>
    <recommendedName>
        <fullName evidence="3">Cadherin N-terminal domain-containing protein</fullName>
    </recommendedName>
</protein>
<reference evidence="4" key="1">
    <citation type="submission" date="2025-08" db="UniProtKB">
        <authorList>
            <consortium name="Ensembl"/>
        </authorList>
    </citation>
    <scope>IDENTIFICATION</scope>
</reference>
<reference evidence="4" key="2">
    <citation type="submission" date="2025-09" db="UniProtKB">
        <authorList>
            <consortium name="Ensembl"/>
        </authorList>
    </citation>
    <scope>IDENTIFICATION</scope>
</reference>
<keyword evidence="5" id="KW-1185">Reference proteome</keyword>
<evidence type="ECO:0000256" key="1">
    <source>
        <dbReference type="ARBA" id="ARBA00023180"/>
    </source>
</evidence>
<evidence type="ECO:0000313" key="5">
    <source>
        <dbReference type="Proteomes" id="UP000694546"/>
    </source>
</evidence>
<evidence type="ECO:0000313" key="4">
    <source>
        <dbReference type="Ensembl" id="ENSGMOP00000051445.1"/>
    </source>
</evidence>
<feature type="domain" description="Cadherin N-terminal" evidence="3">
    <location>
        <begin position="32"/>
        <end position="62"/>
    </location>
</feature>
<keyword evidence="2" id="KW-0732">Signal</keyword>
<dbReference type="Ensembl" id="ENSGMOT00000061689.1">
    <property type="protein sequence ID" value="ENSGMOP00000051445.1"/>
    <property type="gene ID" value="ENSGMOG00000031088.1"/>
</dbReference>
<evidence type="ECO:0000259" key="3">
    <source>
        <dbReference type="Pfam" id="PF08266"/>
    </source>
</evidence>
<dbReference type="GeneTree" id="ENSGT00940000177004"/>
<feature type="signal peptide" evidence="2">
    <location>
        <begin position="1"/>
        <end position="31"/>
    </location>
</feature>